<gene>
    <name evidence="2" type="ORF">QBZ16_000928</name>
</gene>
<dbReference type="EMBL" id="JASFZW010000010">
    <property type="protein sequence ID" value="KAK2076403.1"/>
    <property type="molecule type" value="Genomic_DNA"/>
</dbReference>
<evidence type="ECO:0000313" key="3">
    <source>
        <dbReference type="Proteomes" id="UP001255856"/>
    </source>
</evidence>
<evidence type="ECO:0000313" key="2">
    <source>
        <dbReference type="EMBL" id="KAK2076403.1"/>
    </source>
</evidence>
<dbReference type="Gene3D" id="3.30.420.40">
    <property type="match status" value="2"/>
</dbReference>
<dbReference type="Proteomes" id="UP001255856">
    <property type="component" value="Unassembled WGS sequence"/>
</dbReference>
<dbReference type="SUPFAM" id="SSF53067">
    <property type="entry name" value="Actin-like ATPase domain"/>
    <property type="match status" value="2"/>
</dbReference>
<dbReference type="InterPro" id="IPR043129">
    <property type="entry name" value="ATPase_NBD"/>
</dbReference>
<dbReference type="SMART" id="SM00268">
    <property type="entry name" value="ACTIN"/>
    <property type="match status" value="1"/>
</dbReference>
<evidence type="ECO:0000256" key="1">
    <source>
        <dbReference type="RuleBase" id="RU000487"/>
    </source>
</evidence>
<dbReference type="InterPro" id="IPR004000">
    <property type="entry name" value="Actin"/>
</dbReference>
<name>A0AAD9IE61_PROWI</name>
<proteinExistence type="inferred from homology"/>
<dbReference type="Pfam" id="PF00022">
    <property type="entry name" value="Actin"/>
    <property type="match status" value="2"/>
</dbReference>
<dbReference type="PANTHER" id="PTHR11937">
    <property type="entry name" value="ACTIN"/>
    <property type="match status" value="1"/>
</dbReference>
<dbReference type="Gene3D" id="3.90.640.10">
    <property type="entry name" value="Actin, Chain A, domain 4"/>
    <property type="match status" value="1"/>
</dbReference>
<sequence>MDVQGRSSVVIDCEVRPQVFRPTAGAERSETGAPVRHGIVQDWDALERLDLHAFPGDQPLILVEPAQIGQEDAEQLAELAFEGLDVPRLCLANAAQLALYADYAARQGAAEGHAPGGSLTGLVVESGDSLTTVTPIVDGFIISSGVRCSPLAGARVTCELQSLLRRHRAAGPLTWARCKQLKEEQVCARPMHGGDEGGSSTLEDAWQAAEVLFRPSSGTRKDSGHGLAGIIEDAVQACPIDARKALFGNIVLGGGNALLKGLPARLEAELSALLSQRLGPKARPVPVRVSVHPRLARHAVWLGGSVLGASDGEAYQESGRAAVEQASLTLRIS</sequence>
<comment type="caution">
    <text evidence="2">The sequence shown here is derived from an EMBL/GenBank/DDBJ whole genome shotgun (WGS) entry which is preliminary data.</text>
</comment>
<keyword evidence="3" id="KW-1185">Reference proteome</keyword>
<accession>A0AAD9IE61</accession>
<organism evidence="2 3">
    <name type="scientific">Prototheca wickerhamii</name>
    <dbReference type="NCBI Taxonomy" id="3111"/>
    <lineage>
        <taxon>Eukaryota</taxon>
        <taxon>Viridiplantae</taxon>
        <taxon>Chlorophyta</taxon>
        <taxon>core chlorophytes</taxon>
        <taxon>Trebouxiophyceae</taxon>
        <taxon>Chlorellales</taxon>
        <taxon>Chlorellaceae</taxon>
        <taxon>Prototheca</taxon>
    </lineage>
</organism>
<comment type="similarity">
    <text evidence="1">Belongs to the actin family.</text>
</comment>
<reference evidence="2" key="1">
    <citation type="submission" date="2021-01" db="EMBL/GenBank/DDBJ databases">
        <authorList>
            <person name="Eckstrom K.M.E."/>
        </authorList>
    </citation>
    <scope>NUCLEOTIDE SEQUENCE</scope>
    <source>
        <strain evidence="2">UVCC 0001</strain>
    </source>
</reference>
<protein>
    <submittedName>
        <fullName evidence="2">Uncharacterized protein</fullName>
    </submittedName>
</protein>
<dbReference type="AlphaFoldDB" id="A0AAD9IE61"/>